<evidence type="ECO:0000256" key="4">
    <source>
        <dbReference type="ARBA" id="ARBA00041304"/>
    </source>
</evidence>
<dbReference type="PANTHER" id="PTHR34002:SF9">
    <property type="entry name" value="XYLOGLUCAN-SPECIFIC ENDO-BETA-1,4-GLUCANASE A"/>
    <property type="match status" value="1"/>
</dbReference>
<dbReference type="Gene3D" id="2.60.120.180">
    <property type="match status" value="1"/>
</dbReference>
<keyword evidence="7" id="KW-0812">Transmembrane</keyword>
<dbReference type="AlphaFoldDB" id="A0A0D1YQB2"/>
<comment type="catalytic activity">
    <reaction evidence="2">
        <text>xyloglucan + H2O = xyloglucan oligosaccharides.</text>
        <dbReference type="EC" id="3.2.1.151"/>
    </reaction>
</comment>
<dbReference type="Pfam" id="PF01670">
    <property type="entry name" value="Glyco_hydro_12"/>
    <property type="match status" value="1"/>
</dbReference>
<dbReference type="EC" id="3.2.1.151" evidence="3"/>
<comment type="similarity">
    <text evidence="1 6">Belongs to the glycosyl hydrolase 12 (cellulase H) family.</text>
</comment>
<keyword evidence="6" id="KW-0378">Hydrolase</keyword>
<evidence type="ECO:0000313" key="8">
    <source>
        <dbReference type="EMBL" id="KIV84942.1"/>
    </source>
</evidence>
<keyword evidence="6" id="KW-0119">Carbohydrate metabolism</keyword>
<organism evidence="8 9">
    <name type="scientific">Exophiala sideris</name>
    <dbReference type="NCBI Taxonomy" id="1016849"/>
    <lineage>
        <taxon>Eukaryota</taxon>
        <taxon>Fungi</taxon>
        <taxon>Dikarya</taxon>
        <taxon>Ascomycota</taxon>
        <taxon>Pezizomycotina</taxon>
        <taxon>Eurotiomycetes</taxon>
        <taxon>Chaetothyriomycetidae</taxon>
        <taxon>Chaetothyriales</taxon>
        <taxon>Herpotrichiellaceae</taxon>
        <taxon>Exophiala</taxon>
    </lineage>
</organism>
<dbReference type="GO" id="GO:0000272">
    <property type="term" value="P:polysaccharide catabolic process"/>
    <property type="evidence" value="ECO:0007669"/>
    <property type="project" value="UniProtKB-KW"/>
</dbReference>
<dbReference type="SUPFAM" id="SSF49899">
    <property type="entry name" value="Concanavalin A-like lectins/glucanases"/>
    <property type="match status" value="1"/>
</dbReference>
<keyword evidence="6" id="KW-0624">Polysaccharide degradation</keyword>
<evidence type="ECO:0000256" key="2">
    <source>
        <dbReference type="ARBA" id="ARBA00037012"/>
    </source>
</evidence>
<accession>A0A0D1YQB2</accession>
<evidence type="ECO:0000313" key="9">
    <source>
        <dbReference type="Proteomes" id="UP000053599"/>
    </source>
</evidence>
<dbReference type="InterPro" id="IPR013320">
    <property type="entry name" value="ConA-like_dom_sf"/>
</dbReference>
<evidence type="ECO:0000256" key="6">
    <source>
        <dbReference type="RuleBase" id="RU361163"/>
    </source>
</evidence>
<evidence type="ECO:0000256" key="3">
    <source>
        <dbReference type="ARBA" id="ARBA00038882"/>
    </source>
</evidence>
<evidence type="ECO:0000256" key="5">
    <source>
        <dbReference type="ARBA" id="ARBA00043018"/>
    </source>
</evidence>
<gene>
    <name evidence="8" type="ORF">PV11_00687</name>
</gene>
<sequence>MGLKSVISYGFLILPAAVTIGVLLGLQTYRESQGLSGPFTSNKVETNTYCQLAFGITPDTGGQQYTLNPNQWGVTEDIAGSALCMNVTTFANGSYPTNTTAPAWSITWQFPQGSDTQPVHAFPNIQIDRTDIFPIEISSVSAVNFEAEWAYGVGETLPNTTNIADVTAAGLAANVAIDMFIDSDPNAATSTVDAKYEVMIWLADFGAATQPIGLADGAVKTQDINGTTFSLYFGTNSLSQKVLTWVASGTVQNINADFGPLLQGLTGIGGPATSDYLGYMAFGSETLYSSSNVTFYNPTLSMAVVPK</sequence>
<keyword evidence="6" id="KW-0326">Glycosidase</keyword>
<dbReference type="GO" id="GO:0033946">
    <property type="term" value="F:xyloglucan-specific endo-beta-1,4-glucanase activity"/>
    <property type="evidence" value="ECO:0007669"/>
    <property type="project" value="UniProtKB-EC"/>
</dbReference>
<feature type="transmembrane region" description="Helical" evidence="7">
    <location>
        <begin position="6"/>
        <end position="26"/>
    </location>
</feature>
<dbReference type="HOGENOM" id="CLU_073364_0_0_1"/>
<keyword evidence="7" id="KW-0472">Membrane</keyword>
<dbReference type="GO" id="GO:0008810">
    <property type="term" value="F:cellulase activity"/>
    <property type="evidence" value="ECO:0007669"/>
    <property type="project" value="InterPro"/>
</dbReference>
<dbReference type="OrthoDB" id="89349at2759"/>
<dbReference type="InterPro" id="IPR013319">
    <property type="entry name" value="GH11/12"/>
</dbReference>
<evidence type="ECO:0000256" key="1">
    <source>
        <dbReference type="ARBA" id="ARBA00005519"/>
    </source>
</evidence>
<dbReference type="InterPro" id="IPR002594">
    <property type="entry name" value="GH12"/>
</dbReference>
<dbReference type="EMBL" id="KN846951">
    <property type="protein sequence ID" value="KIV84942.1"/>
    <property type="molecule type" value="Genomic_DNA"/>
</dbReference>
<dbReference type="STRING" id="1016849.A0A0D1YQB2"/>
<name>A0A0D1YQB2_9EURO</name>
<protein>
    <recommendedName>
        <fullName evidence="3">xyloglucan-specific endo-beta-1,4-glucanase</fullName>
        <ecNumber evidence="3">3.2.1.151</ecNumber>
    </recommendedName>
    <alternativeName>
        <fullName evidence="4">Xyloglucanase A</fullName>
    </alternativeName>
    <alternativeName>
        <fullName evidence="5">Xyloglucanendohydrolase A</fullName>
    </alternativeName>
</protein>
<dbReference type="Proteomes" id="UP000053599">
    <property type="component" value="Unassembled WGS sequence"/>
</dbReference>
<evidence type="ECO:0000256" key="7">
    <source>
        <dbReference type="SAM" id="Phobius"/>
    </source>
</evidence>
<dbReference type="PANTHER" id="PTHR34002">
    <property type="entry name" value="BLR1656 PROTEIN"/>
    <property type="match status" value="1"/>
</dbReference>
<keyword evidence="7" id="KW-1133">Transmembrane helix</keyword>
<reference evidence="8 9" key="1">
    <citation type="submission" date="2015-01" db="EMBL/GenBank/DDBJ databases">
        <title>The Genome Sequence of Exophiala sideris CBS121828.</title>
        <authorList>
            <consortium name="The Broad Institute Genomics Platform"/>
            <person name="Cuomo C."/>
            <person name="de Hoog S."/>
            <person name="Gorbushina A."/>
            <person name="Stielow B."/>
            <person name="Teixiera M."/>
            <person name="Abouelleil A."/>
            <person name="Chapman S.B."/>
            <person name="Priest M."/>
            <person name="Young S.K."/>
            <person name="Wortman J."/>
            <person name="Nusbaum C."/>
            <person name="Birren B."/>
        </authorList>
    </citation>
    <scope>NUCLEOTIDE SEQUENCE [LARGE SCALE GENOMIC DNA]</scope>
    <source>
        <strain evidence="8 9">CBS 121828</strain>
    </source>
</reference>
<proteinExistence type="inferred from homology"/>